<dbReference type="PANTHER" id="PTHR46206:SF9">
    <property type="entry name" value="CYTOCHROME P450"/>
    <property type="match status" value="1"/>
</dbReference>
<dbReference type="Gene3D" id="1.10.630.10">
    <property type="entry name" value="Cytochrome P450"/>
    <property type="match status" value="1"/>
</dbReference>
<comment type="similarity">
    <text evidence="3">Belongs to the cytochrome P450 family.</text>
</comment>
<dbReference type="Proteomes" id="UP001251528">
    <property type="component" value="Unassembled WGS sequence"/>
</dbReference>
<keyword evidence="4 8" id="KW-0479">Metal-binding</keyword>
<evidence type="ECO:0000313" key="10">
    <source>
        <dbReference type="Proteomes" id="UP001251528"/>
    </source>
</evidence>
<keyword evidence="8" id="KW-0349">Heme</keyword>
<dbReference type="Pfam" id="PF00067">
    <property type="entry name" value="p450"/>
    <property type="match status" value="1"/>
</dbReference>
<dbReference type="SUPFAM" id="SSF48264">
    <property type="entry name" value="Cytochrome P450"/>
    <property type="match status" value="1"/>
</dbReference>
<dbReference type="PANTHER" id="PTHR46206">
    <property type="entry name" value="CYTOCHROME P450"/>
    <property type="match status" value="1"/>
</dbReference>
<dbReference type="InterPro" id="IPR036396">
    <property type="entry name" value="Cyt_P450_sf"/>
</dbReference>
<keyword evidence="5" id="KW-0560">Oxidoreductase</keyword>
<comment type="pathway">
    <text evidence="2">Secondary metabolite biosynthesis.</text>
</comment>
<evidence type="ECO:0000256" key="8">
    <source>
        <dbReference type="PIRSR" id="PIRSR602403-1"/>
    </source>
</evidence>
<dbReference type="AlphaFoldDB" id="A0AAJ0CLH5"/>
<keyword evidence="10" id="KW-1185">Reference proteome</keyword>
<evidence type="ECO:0000256" key="2">
    <source>
        <dbReference type="ARBA" id="ARBA00005179"/>
    </source>
</evidence>
<evidence type="ECO:0000256" key="1">
    <source>
        <dbReference type="ARBA" id="ARBA00001971"/>
    </source>
</evidence>
<evidence type="ECO:0000256" key="7">
    <source>
        <dbReference type="ARBA" id="ARBA00023033"/>
    </source>
</evidence>
<keyword evidence="7" id="KW-0503">Monooxygenase</keyword>
<dbReference type="GO" id="GO:0020037">
    <property type="term" value="F:heme binding"/>
    <property type="evidence" value="ECO:0007669"/>
    <property type="project" value="InterPro"/>
</dbReference>
<evidence type="ECO:0000256" key="3">
    <source>
        <dbReference type="ARBA" id="ARBA00010617"/>
    </source>
</evidence>
<evidence type="ECO:0000313" key="9">
    <source>
        <dbReference type="EMBL" id="KAK2594827.1"/>
    </source>
</evidence>
<protein>
    <recommendedName>
        <fullName evidence="11">Cytochrome P450</fullName>
    </recommendedName>
</protein>
<gene>
    <name evidence="9" type="ORF">QQS21_007455</name>
</gene>
<dbReference type="GO" id="GO:0016705">
    <property type="term" value="F:oxidoreductase activity, acting on paired donors, with incorporation or reduction of molecular oxygen"/>
    <property type="evidence" value="ECO:0007669"/>
    <property type="project" value="InterPro"/>
</dbReference>
<evidence type="ECO:0000256" key="6">
    <source>
        <dbReference type="ARBA" id="ARBA00023004"/>
    </source>
</evidence>
<name>A0AAJ0CLH5_9HYPO</name>
<dbReference type="PRINTS" id="PR00465">
    <property type="entry name" value="EP450IV"/>
</dbReference>
<comment type="caution">
    <text evidence="9">The sequence shown here is derived from an EMBL/GenBank/DDBJ whole genome shotgun (WGS) entry which is preliminary data.</text>
</comment>
<dbReference type="CDD" id="cd11041">
    <property type="entry name" value="CYP503A1-like"/>
    <property type="match status" value="1"/>
</dbReference>
<reference evidence="9" key="1">
    <citation type="submission" date="2023-06" db="EMBL/GenBank/DDBJ databases">
        <title>Conoideocrella luteorostrata (Hypocreales: Clavicipitaceae), a potential biocontrol fungus for elongate hemlock scale in United States Christmas tree production areas.</title>
        <authorList>
            <person name="Barrett H."/>
            <person name="Lovett B."/>
            <person name="Macias A.M."/>
            <person name="Stajich J.E."/>
            <person name="Kasson M.T."/>
        </authorList>
    </citation>
    <scope>NUCLEOTIDE SEQUENCE</scope>
    <source>
        <strain evidence="9">ARSEF 14590</strain>
    </source>
</reference>
<dbReference type="GO" id="GO:0005506">
    <property type="term" value="F:iron ion binding"/>
    <property type="evidence" value="ECO:0007669"/>
    <property type="project" value="InterPro"/>
</dbReference>
<comment type="cofactor">
    <cofactor evidence="1 8">
        <name>heme</name>
        <dbReference type="ChEBI" id="CHEBI:30413"/>
    </cofactor>
</comment>
<dbReference type="GO" id="GO:0004497">
    <property type="term" value="F:monooxygenase activity"/>
    <property type="evidence" value="ECO:0007669"/>
    <property type="project" value="UniProtKB-KW"/>
</dbReference>
<evidence type="ECO:0000256" key="4">
    <source>
        <dbReference type="ARBA" id="ARBA00022723"/>
    </source>
</evidence>
<sequence>MSLENNSTDAINRGAMREIFELSKGLSLKDFSIGKGPIIALVIAAWLLLSAYTRPVRQIAGAPVSGRRAWWEPDISLFWRYTANAREIIGSGSQKFKGSPFVVKRQDVDWNVMPHKYLEELRLVSPLKLSSVKANTQNLGHKWTFLTHVTTSNLHFRVVSNKLTPELPKYLEGIRKELDEIWDKELPRPADWQEFDIQEAMRRIAGRMAAKVFVGHPACRDPDWIRVSVGFSMEVFKTGLLLRMFPPLLHPIVAWLLPSRYKVMENLRTAKRTLGPLMEKHRAAVAARARGEEVEEEDILLHWMMDNANDEENKLDNMAVRNLFITLAAVHTTSMSASHMIFDLCAHPEWLDVIREEISDVKRELGPLSSSPSASPKNWLARLEKMDSLFVESQRMNLPSLFVPQRIAAEDFKLKDGTIIPKGAKITWAARSHMHDPSVTFDPTVFDPLRSYRKRHSSPELINKHLASAASLDSLAFGYGNQACPGRWFSVGEVKLIIVKLLSEYDVKFTPDRNTRPENLYAGENSFPDPSVNVMLKLREQPL</sequence>
<dbReference type="EMBL" id="JASWJB010000154">
    <property type="protein sequence ID" value="KAK2594827.1"/>
    <property type="molecule type" value="Genomic_DNA"/>
</dbReference>
<dbReference type="InterPro" id="IPR001128">
    <property type="entry name" value="Cyt_P450"/>
</dbReference>
<proteinExistence type="inferred from homology"/>
<evidence type="ECO:0008006" key="11">
    <source>
        <dbReference type="Google" id="ProtNLM"/>
    </source>
</evidence>
<accession>A0AAJ0CLH5</accession>
<feature type="binding site" description="axial binding residue" evidence="8">
    <location>
        <position position="484"/>
    </location>
    <ligand>
        <name>heme</name>
        <dbReference type="ChEBI" id="CHEBI:30413"/>
    </ligand>
    <ligandPart>
        <name>Fe</name>
        <dbReference type="ChEBI" id="CHEBI:18248"/>
    </ligandPart>
</feature>
<organism evidence="9 10">
    <name type="scientific">Conoideocrella luteorostrata</name>
    <dbReference type="NCBI Taxonomy" id="1105319"/>
    <lineage>
        <taxon>Eukaryota</taxon>
        <taxon>Fungi</taxon>
        <taxon>Dikarya</taxon>
        <taxon>Ascomycota</taxon>
        <taxon>Pezizomycotina</taxon>
        <taxon>Sordariomycetes</taxon>
        <taxon>Hypocreomycetidae</taxon>
        <taxon>Hypocreales</taxon>
        <taxon>Clavicipitaceae</taxon>
        <taxon>Conoideocrella</taxon>
    </lineage>
</organism>
<evidence type="ECO:0000256" key="5">
    <source>
        <dbReference type="ARBA" id="ARBA00023002"/>
    </source>
</evidence>
<dbReference type="InterPro" id="IPR002403">
    <property type="entry name" value="Cyt_P450_E_grp-IV"/>
</dbReference>
<keyword evidence="6 8" id="KW-0408">Iron</keyword>